<keyword evidence="5" id="KW-0648">Protein biosynthesis</keyword>
<comment type="similarity">
    <text evidence="1 5">Belongs to the class-II aminoacyl-tRNA synthetase family.</text>
</comment>
<evidence type="ECO:0000256" key="4">
    <source>
        <dbReference type="ARBA" id="ARBA00047639"/>
    </source>
</evidence>
<dbReference type="InterPro" id="IPR006195">
    <property type="entry name" value="aa-tRNA-synth_II"/>
</dbReference>
<feature type="binding site" evidence="6">
    <location>
        <position position="179"/>
    </location>
    <ligand>
        <name>L-histidine</name>
        <dbReference type="ChEBI" id="CHEBI:57595"/>
    </ligand>
</feature>
<protein>
    <recommendedName>
        <fullName evidence="5">Histidine--tRNA ligase</fullName>
        <ecNumber evidence="5">6.1.1.21</ecNumber>
    </recommendedName>
    <alternativeName>
        <fullName evidence="5">Histidyl-tRNA synthetase</fullName>
        <shortName evidence="5">HisRS</shortName>
    </alternativeName>
</protein>
<dbReference type="Proteomes" id="UP000034711">
    <property type="component" value="Unassembled WGS sequence"/>
</dbReference>
<comment type="subcellular location">
    <subcellularLocation>
        <location evidence="5">Cytoplasm</location>
    </subcellularLocation>
</comment>
<feature type="binding site" evidence="6">
    <location>
        <begin position="134"/>
        <end position="136"/>
    </location>
    <ligand>
        <name>L-histidine</name>
        <dbReference type="ChEBI" id="CHEBI:57595"/>
    </ligand>
</feature>
<dbReference type="Gene3D" id="3.30.930.10">
    <property type="entry name" value="Bira Bifunctional Protein, Domain 2"/>
    <property type="match status" value="1"/>
</dbReference>
<dbReference type="PANTHER" id="PTHR43707:SF1">
    <property type="entry name" value="HISTIDINE--TRNA LIGASE, MITOCHONDRIAL-RELATED"/>
    <property type="match status" value="1"/>
</dbReference>
<evidence type="ECO:0000256" key="1">
    <source>
        <dbReference type="ARBA" id="ARBA00008226"/>
    </source>
</evidence>
<reference evidence="9 10" key="1">
    <citation type="journal article" date="2015" name="Nature">
        <title>rRNA introns, odd ribosomes, and small enigmatic genomes across a large radiation of phyla.</title>
        <authorList>
            <person name="Brown C.T."/>
            <person name="Hug L.A."/>
            <person name="Thomas B.C."/>
            <person name="Sharon I."/>
            <person name="Castelle C.J."/>
            <person name="Singh A."/>
            <person name="Wilkins M.J."/>
            <person name="Williams K.H."/>
            <person name="Banfield J.F."/>
        </authorList>
    </citation>
    <scope>NUCLEOTIDE SEQUENCE [LARGE SCALE GENOMIC DNA]</scope>
</reference>
<evidence type="ECO:0000313" key="9">
    <source>
        <dbReference type="EMBL" id="KKW32988.1"/>
    </source>
</evidence>
<dbReference type="PATRIC" id="fig|1618980.3.peg.181"/>
<keyword evidence="5" id="KW-0963">Cytoplasm</keyword>
<dbReference type="PANTHER" id="PTHR43707">
    <property type="entry name" value="HISTIDYL-TRNA SYNTHETASE"/>
    <property type="match status" value="1"/>
</dbReference>
<evidence type="ECO:0000256" key="2">
    <source>
        <dbReference type="ARBA" id="ARBA00022741"/>
    </source>
</evidence>
<evidence type="ECO:0000259" key="8">
    <source>
        <dbReference type="PROSITE" id="PS50862"/>
    </source>
</evidence>
<dbReference type="PROSITE" id="PS50862">
    <property type="entry name" value="AA_TRNA_LIGASE_II"/>
    <property type="match status" value="1"/>
</dbReference>
<dbReference type="Pfam" id="PF13393">
    <property type="entry name" value="tRNA-synt_His"/>
    <property type="match status" value="1"/>
</dbReference>
<sequence>MTLKKSGKAGSGYAGKTEMKKPMVKEEKVETTATDGGTVVATTPALPGTKKMKAPPELLRGFRDILPEEQPRWQLLRDTVRGFATAYSFERIDLPILERTDLFLRTVGRQTDIVEKEMYSFIDASEEHVSLRPEATVSIARAYINHGMVNLPQPVKLWYEGPMFRHDRPQAGRYRQFHQVGFEMLGSDEAIVDAQLILIATRMMRDLGLDVTIQVNSIGTAETRQAYVAELVRYFRPLRNKLSEDDKRRLQKNPLRLLDSKDPALQELLPGAPQIVDRLDEDSKNHFMKVLEFLDEVEVPYVLDPYLVRGLDYYTRTVFELWEAGDTGDRAQNALGGGGRYDGLLEQLSGRPTPACGFALGMERIARTLTDKGVVPQNVNKAKIFFAQLGDAARRSGLRMFEAFREAQIPVVEAFGKNALKAQLEVANKLGVRYTLILGQKEVLDGTIIVRDMESGAQEIVDAGKIVLIMKKKLQVNLDKLNEVGQTTDA</sequence>
<dbReference type="EC" id="6.1.1.21" evidence="5"/>
<dbReference type="AlphaFoldDB" id="A0A0G1XNY6"/>
<keyword evidence="5 9" id="KW-0436">Ligase</keyword>
<keyword evidence="3 5" id="KW-0030">Aminoacyl-tRNA synthetase</keyword>
<proteinExistence type="inferred from homology"/>
<name>A0A0G1XNY6_9BACT</name>
<keyword evidence="2 5" id="KW-0547">Nucleotide-binding</keyword>
<evidence type="ECO:0000256" key="6">
    <source>
        <dbReference type="PIRSR" id="PIRSR001549-1"/>
    </source>
</evidence>
<gene>
    <name evidence="5" type="primary">hisS</name>
    <name evidence="9" type="ORF">UY77_C0008G0005</name>
</gene>
<evidence type="ECO:0000256" key="5">
    <source>
        <dbReference type="HAMAP-Rule" id="MF_00127"/>
    </source>
</evidence>
<dbReference type="InterPro" id="IPR015807">
    <property type="entry name" value="His-tRNA-ligase"/>
</dbReference>
<comment type="subunit">
    <text evidence="5">Homodimer.</text>
</comment>
<dbReference type="EMBL" id="LCRI01000008">
    <property type="protein sequence ID" value="KKW32988.1"/>
    <property type="molecule type" value="Genomic_DNA"/>
</dbReference>
<dbReference type="InterPro" id="IPR004154">
    <property type="entry name" value="Anticodon-bd"/>
</dbReference>
<dbReference type="SUPFAM" id="SSF52954">
    <property type="entry name" value="Class II aaRS ABD-related"/>
    <property type="match status" value="1"/>
</dbReference>
<dbReference type="SUPFAM" id="SSF55681">
    <property type="entry name" value="Class II aaRS and biotin synthetases"/>
    <property type="match status" value="1"/>
</dbReference>
<dbReference type="PIRSF" id="PIRSF001549">
    <property type="entry name" value="His-tRNA_synth"/>
    <property type="match status" value="1"/>
</dbReference>
<comment type="caution">
    <text evidence="9">The sequence shown here is derived from an EMBL/GenBank/DDBJ whole genome shotgun (WGS) entry which is preliminary data.</text>
</comment>
<dbReference type="GO" id="GO:0004821">
    <property type="term" value="F:histidine-tRNA ligase activity"/>
    <property type="evidence" value="ECO:0007669"/>
    <property type="project" value="UniProtKB-UniRule"/>
</dbReference>
<feature type="region of interest" description="Disordered" evidence="7">
    <location>
        <begin position="1"/>
        <end position="53"/>
    </location>
</feature>
<evidence type="ECO:0000313" key="10">
    <source>
        <dbReference type="Proteomes" id="UP000034711"/>
    </source>
</evidence>
<feature type="binding site" evidence="6">
    <location>
        <position position="165"/>
    </location>
    <ligand>
        <name>L-histidine</name>
        <dbReference type="ChEBI" id="CHEBI:57595"/>
    </ligand>
</feature>
<evidence type="ECO:0000256" key="3">
    <source>
        <dbReference type="ARBA" id="ARBA00023146"/>
    </source>
</evidence>
<dbReference type="Gene3D" id="3.40.50.800">
    <property type="entry name" value="Anticodon-binding domain"/>
    <property type="match status" value="1"/>
</dbReference>
<organism evidence="9 10">
    <name type="scientific">Candidatus Uhrbacteria bacterium GW2011_GWA2_53_10</name>
    <dbReference type="NCBI Taxonomy" id="1618980"/>
    <lineage>
        <taxon>Bacteria</taxon>
        <taxon>Candidatus Uhriibacteriota</taxon>
    </lineage>
</organism>
<dbReference type="InterPro" id="IPR041715">
    <property type="entry name" value="HisRS-like_core"/>
</dbReference>
<feature type="binding site" evidence="6">
    <location>
        <position position="309"/>
    </location>
    <ligand>
        <name>L-histidine</name>
        <dbReference type="ChEBI" id="CHEBI:57595"/>
    </ligand>
</feature>
<feature type="compositionally biased region" description="Basic and acidic residues" evidence="7">
    <location>
        <begin position="17"/>
        <end position="30"/>
    </location>
</feature>
<dbReference type="GO" id="GO:0005737">
    <property type="term" value="C:cytoplasm"/>
    <property type="evidence" value="ECO:0007669"/>
    <property type="project" value="UniProtKB-SubCell"/>
</dbReference>
<feature type="domain" description="Aminoacyl-transfer RNA synthetases class-II family profile" evidence="8">
    <location>
        <begin position="74"/>
        <end position="410"/>
    </location>
</feature>
<dbReference type="GO" id="GO:0005524">
    <property type="term" value="F:ATP binding"/>
    <property type="evidence" value="ECO:0007669"/>
    <property type="project" value="UniProtKB-UniRule"/>
</dbReference>
<feature type="compositionally biased region" description="Low complexity" evidence="7">
    <location>
        <begin position="31"/>
        <end position="43"/>
    </location>
</feature>
<keyword evidence="5" id="KW-0067">ATP-binding</keyword>
<dbReference type="HAMAP" id="MF_00127">
    <property type="entry name" value="His_tRNA_synth"/>
    <property type="match status" value="1"/>
</dbReference>
<dbReference type="InterPro" id="IPR045864">
    <property type="entry name" value="aa-tRNA-synth_II/BPL/LPL"/>
</dbReference>
<evidence type="ECO:0000256" key="7">
    <source>
        <dbReference type="SAM" id="MobiDB-lite"/>
    </source>
</evidence>
<dbReference type="NCBIfam" id="TIGR00442">
    <property type="entry name" value="hisS"/>
    <property type="match status" value="1"/>
</dbReference>
<accession>A0A0G1XNY6</accession>
<comment type="catalytic activity">
    <reaction evidence="4 5">
        <text>tRNA(His) + L-histidine + ATP = L-histidyl-tRNA(His) + AMP + diphosphate + H(+)</text>
        <dbReference type="Rhea" id="RHEA:17313"/>
        <dbReference type="Rhea" id="RHEA-COMP:9665"/>
        <dbReference type="Rhea" id="RHEA-COMP:9689"/>
        <dbReference type="ChEBI" id="CHEBI:15378"/>
        <dbReference type="ChEBI" id="CHEBI:30616"/>
        <dbReference type="ChEBI" id="CHEBI:33019"/>
        <dbReference type="ChEBI" id="CHEBI:57595"/>
        <dbReference type="ChEBI" id="CHEBI:78442"/>
        <dbReference type="ChEBI" id="CHEBI:78527"/>
        <dbReference type="ChEBI" id="CHEBI:456215"/>
        <dbReference type="EC" id="6.1.1.21"/>
    </reaction>
</comment>
<dbReference type="InterPro" id="IPR036621">
    <property type="entry name" value="Anticodon-bd_dom_sf"/>
</dbReference>
<dbReference type="InterPro" id="IPR004516">
    <property type="entry name" value="HisRS/HisZ"/>
</dbReference>
<feature type="binding site" evidence="6">
    <location>
        <begin position="313"/>
        <end position="314"/>
    </location>
    <ligand>
        <name>L-histidine</name>
        <dbReference type="ChEBI" id="CHEBI:57595"/>
    </ligand>
</feature>
<feature type="binding site" evidence="6">
    <location>
        <position position="183"/>
    </location>
    <ligand>
        <name>L-histidine</name>
        <dbReference type="ChEBI" id="CHEBI:57595"/>
    </ligand>
</feature>
<dbReference type="Pfam" id="PF03129">
    <property type="entry name" value="HGTP_anticodon"/>
    <property type="match status" value="1"/>
</dbReference>
<dbReference type="CDD" id="cd00773">
    <property type="entry name" value="HisRS-like_core"/>
    <property type="match status" value="1"/>
</dbReference>
<dbReference type="GO" id="GO:0006427">
    <property type="term" value="P:histidyl-tRNA aminoacylation"/>
    <property type="evidence" value="ECO:0007669"/>
    <property type="project" value="UniProtKB-UniRule"/>
</dbReference>